<dbReference type="CDD" id="cd11642">
    <property type="entry name" value="SUMT"/>
    <property type="match status" value="1"/>
</dbReference>
<evidence type="ECO:0000256" key="8">
    <source>
        <dbReference type="ARBA" id="ARBA00023027"/>
    </source>
</evidence>
<dbReference type="PROSITE" id="PS00840">
    <property type="entry name" value="SUMT_2"/>
    <property type="match status" value="1"/>
</dbReference>
<sequence length="463" mass="50250">MDYFPLFINLKQQPCMIVGGGEIAVRKLRLLASAGADITVVAPELCNEMREMVKHGKVHWRPAEFSLSHIAGQRLVIAATDHASVNQAVFAACEAAGILVNSVDDPAHSRFITPAIVDRSPLTIALSTGGGVPVLARHLRSQLEALIPHGWGELAKMGSQLRTLAKEKIPDPASRREFWENVLAGPIPDQVFSGQIETARIALEDAINKGSVPIQGAVYLVGSGPGNPDLLTFRALRLMQQADVVLYDNLVSAEIMELVRRDAERIYVGKKSNNHALPQEEINLLLVRLAQEGKKVLRLKGGDPFIFGRGGEEIAELAAAQIPFEVVPGITSAAGASCYAGIPLTHRDYAQSVTFVTGHRRATDSDADKLELDWPRLVNPNETVVVYMGVAQAGYIAEQLIKHGRAGNTPVAVIERATTAQQRVVIAELSTLAQTVRDSHIKPPALLIIGDVVKLHEQLNWRQ</sequence>
<feature type="active site" description="Proton donor" evidence="15 16">
    <location>
        <position position="270"/>
    </location>
</feature>
<feature type="binding site" evidence="15">
    <location>
        <position position="388"/>
    </location>
    <ligand>
        <name>S-adenosyl-L-methionine</name>
        <dbReference type="ChEBI" id="CHEBI:59789"/>
    </ligand>
</feature>
<dbReference type="InterPro" id="IPR006367">
    <property type="entry name" value="Sirohaem_synthase_N"/>
</dbReference>
<dbReference type="GO" id="GO:0019354">
    <property type="term" value="P:siroheme biosynthetic process"/>
    <property type="evidence" value="ECO:0007669"/>
    <property type="project" value="UniProtKB-UniRule"/>
</dbReference>
<evidence type="ECO:0000256" key="3">
    <source>
        <dbReference type="ARBA" id="ARBA00022573"/>
    </source>
</evidence>
<dbReference type="NCBIfam" id="NF007922">
    <property type="entry name" value="PRK10637.1"/>
    <property type="match status" value="1"/>
</dbReference>
<evidence type="ECO:0000259" key="18">
    <source>
        <dbReference type="Pfam" id="PF00590"/>
    </source>
</evidence>
<keyword evidence="5 15" id="KW-0808">Transferase</keyword>
<comment type="similarity">
    <text evidence="2 17">Belongs to the precorrin methyltransferase family.</text>
</comment>
<evidence type="ECO:0000256" key="6">
    <source>
        <dbReference type="ARBA" id="ARBA00022691"/>
    </source>
</evidence>
<dbReference type="NCBIfam" id="TIGR01470">
    <property type="entry name" value="cysG_Nterm"/>
    <property type="match status" value="1"/>
</dbReference>
<evidence type="ECO:0000256" key="1">
    <source>
        <dbReference type="ARBA" id="ARBA00005010"/>
    </source>
</evidence>
<dbReference type="SUPFAM" id="SSF53790">
    <property type="entry name" value="Tetrapyrrole methylase"/>
    <property type="match status" value="1"/>
</dbReference>
<evidence type="ECO:0000256" key="17">
    <source>
        <dbReference type="RuleBase" id="RU003960"/>
    </source>
</evidence>
<keyword evidence="8 15" id="KW-0520">NAD</keyword>
<dbReference type="AlphaFoldDB" id="A0AAU7FF67"/>
<evidence type="ECO:0000256" key="9">
    <source>
        <dbReference type="ARBA" id="ARBA00023239"/>
    </source>
</evidence>
<dbReference type="Gene3D" id="3.30.950.10">
    <property type="entry name" value="Methyltransferase, Cobalt-precorrin-4 Transmethylase, Domain 2"/>
    <property type="match status" value="1"/>
</dbReference>
<feature type="active site" description="Proton acceptor" evidence="15 16">
    <location>
        <position position="248"/>
    </location>
</feature>
<dbReference type="NCBIfam" id="NF004790">
    <property type="entry name" value="PRK06136.1"/>
    <property type="match status" value="1"/>
</dbReference>
<keyword evidence="6 15" id="KW-0949">S-adenosyl-L-methionine</keyword>
<organism evidence="20">
    <name type="scientific">Chitinibacter mangrovi</name>
    <dbReference type="NCBI Taxonomy" id="3153927"/>
    <lineage>
        <taxon>Bacteria</taxon>
        <taxon>Pseudomonadati</taxon>
        <taxon>Pseudomonadota</taxon>
        <taxon>Betaproteobacteria</taxon>
        <taxon>Neisseriales</taxon>
        <taxon>Chitinibacteraceae</taxon>
        <taxon>Chitinibacter</taxon>
    </lineage>
</organism>
<evidence type="ECO:0000256" key="15">
    <source>
        <dbReference type="HAMAP-Rule" id="MF_01646"/>
    </source>
</evidence>
<dbReference type="GO" id="GO:0043115">
    <property type="term" value="F:precorrin-2 dehydrogenase activity"/>
    <property type="evidence" value="ECO:0007669"/>
    <property type="project" value="UniProtKB-UniRule"/>
</dbReference>
<dbReference type="EMBL" id="CP157355">
    <property type="protein sequence ID" value="XBM02371.1"/>
    <property type="molecule type" value="Genomic_DNA"/>
</dbReference>
<dbReference type="Gene3D" id="3.40.50.720">
    <property type="entry name" value="NAD(P)-binding Rossmann-like Domain"/>
    <property type="match status" value="1"/>
</dbReference>
<dbReference type="InterPro" id="IPR014777">
    <property type="entry name" value="4pyrrole_Mease_sub1"/>
</dbReference>
<keyword evidence="7 15" id="KW-0560">Oxidoreductase</keyword>
<dbReference type="GO" id="GO:0009236">
    <property type="term" value="P:cobalamin biosynthetic process"/>
    <property type="evidence" value="ECO:0007669"/>
    <property type="project" value="UniProtKB-UniRule"/>
</dbReference>
<comment type="pathway">
    <text evidence="14 15">Cofactor biosynthesis; adenosylcobalamin biosynthesis; precorrin-2 from uroporphyrinogen III: step 1/1.</text>
</comment>
<dbReference type="InterPro" id="IPR035996">
    <property type="entry name" value="4pyrrol_Methylase_sf"/>
</dbReference>
<feature type="domain" description="Sirohaem synthase dimerisation" evidence="19">
    <location>
        <begin position="151"/>
        <end position="207"/>
    </location>
</feature>
<keyword evidence="4 15" id="KW-0489">Methyltransferase</keyword>
<evidence type="ECO:0000256" key="11">
    <source>
        <dbReference type="ARBA" id="ARBA00023268"/>
    </source>
</evidence>
<evidence type="ECO:0000256" key="14">
    <source>
        <dbReference type="ARBA" id="ARBA00060548"/>
    </source>
</evidence>
<comment type="pathway">
    <text evidence="15">Porphyrin-containing compound metabolism; siroheme biosynthesis; siroheme from sirohydrochlorin: step 1/1.</text>
</comment>
<evidence type="ECO:0000256" key="5">
    <source>
        <dbReference type="ARBA" id="ARBA00022679"/>
    </source>
</evidence>
<dbReference type="InterPro" id="IPR036291">
    <property type="entry name" value="NAD(P)-bd_dom_sf"/>
</dbReference>
<reference evidence="20" key="1">
    <citation type="submission" date="2024-05" db="EMBL/GenBank/DDBJ databases">
        <authorList>
            <person name="Yang L."/>
            <person name="Pan L."/>
        </authorList>
    </citation>
    <scope>NUCLEOTIDE SEQUENCE</scope>
    <source>
        <strain evidence="20">FCG-7</strain>
    </source>
</reference>
<evidence type="ECO:0000256" key="7">
    <source>
        <dbReference type="ARBA" id="ARBA00023002"/>
    </source>
</evidence>
<feature type="binding site" evidence="15">
    <location>
        <position position="417"/>
    </location>
    <ligand>
        <name>S-adenosyl-L-methionine</name>
        <dbReference type="ChEBI" id="CHEBI:59789"/>
    </ligand>
</feature>
<comment type="catalytic activity">
    <reaction evidence="15">
        <text>siroheme + 2 H(+) = sirohydrochlorin + Fe(2+)</text>
        <dbReference type="Rhea" id="RHEA:24360"/>
        <dbReference type="ChEBI" id="CHEBI:15378"/>
        <dbReference type="ChEBI" id="CHEBI:29033"/>
        <dbReference type="ChEBI" id="CHEBI:58351"/>
        <dbReference type="ChEBI" id="CHEBI:60052"/>
        <dbReference type="EC" id="4.99.1.4"/>
    </reaction>
</comment>
<dbReference type="Gene3D" id="3.40.1010.10">
    <property type="entry name" value="Cobalt-precorrin-4 Transmethylase, Domain 1"/>
    <property type="match status" value="1"/>
</dbReference>
<feature type="region of interest" description="Precorrin-2 dehydrogenase / sirohydrochlorin ferrochelatase" evidence="15">
    <location>
        <begin position="1"/>
        <end position="203"/>
    </location>
</feature>
<dbReference type="EC" id="2.1.1.107" evidence="15"/>
<dbReference type="Pfam" id="PF10414">
    <property type="entry name" value="CysG_dimeriser"/>
    <property type="match status" value="1"/>
</dbReference>
<proteinExistence type="inferred from homology"/>
<dbReference type="InterPro" id="IPR037115">
    <property type="entry name" value="Sirohaem_synt_dimer_dom_sf"/>
</dbReference>
<evidence type="ECO:0000256" key="16">
    <source>
        <dbReference type="PIRSR" id="PIRSR036426-1"/>
    </source>
</evidence>
<dbReference type="Gene3D" id="3.30.160.110">
    <property type="entry name" value="Siroheme synthase, domain 2"/>
    <property type="match status" value="1"/>
</dbReference>
<evidence type="ECO:0000256" key="2">
    <source>
        <dbReference type="ARBA" id="ARBA00005879"/>
    </source>
</evidence>
<dbReference type="GO" id="GO:0032259">
    <property type="term" value="P:methylation"/>
    <property type="evidence" value="ECO:0007669"/>
    <property type="project" value="UniProtKB-KW"/>
</dbReference>
<feature type="region of interest" description="Uroporphyrinogen-III C-methyltransferase" evidence="15">
    <location>
        <begin position="216"/>
        <end position="463"/>
    </location>
</feature>
<feature type="binding site" evidence="15">
    <location>
        <begin position="301"/>
        <end position="303"/>
    </location>
    <ligand>
        <name>S-adenosyl-L-methionine</name>
        <dbReference type="ChEBI" id="CHEBI:59789"/>
    </ligand>
</feature>
<evidence type="ECO:0000259" key="19">
    <source>
        <dbReference type="Pfam" id="PF10414"/>
    </source>
</evidence>
<feature type="domain" description="Tetrapyrrole methylase" evidence="18">
    <location>
        <begin position="218"/>
        <end position="432"/>
    </location>
</feature>
<keyword evidence="11 15" id="KW-0511">Multifunctional enzyme</keyword>
<dbReference type="EC" id="1.3.1.76" evidence="15"/>
<feature type="binding site" evidence="15">
    <location>
        <begin position="43"/>
        <end position="44"/>
    </location>
    <ligand>
        <name>NAD(+)</name>
        <dbReference type="ChEBI" id="CHEBI:57540"/>
    </ligand>
</feature>
<dbReference type="InterPro" id="IPR006366">
    <property type="entry name" value="CobA/CysG_C"/>
</dbReference>
<evidence type="ECO:0000313" key="20">
    <source>
        <dbReference type="EMBL" id="XBM02371.1"/>
    </source>
</evidence>
<dbReference type="HAMAP" id="MF_01646">
    <property type="entry name" value="Siroheme_synth"/>
    <property type="match status" value="1"/>
</dbReference>
<evidence type="ECO:0000256" key="13">
    <source>
        <dbReference type="ARBA" id="ARBA00047561"/>
    </source>
</evidence>
<evidence type="ECO:0000256" key="12">
    <source>
        <dbReference type="ARBA" id="ARBA00025705"/>
    </source>
</evidence>
<comment type="catalytic activity">
    <reaction evidence="13 15">
        <text>precorrin-2 + NAD(+) = sirohydrochlorin + NADH + 2 H(+)</text>
        <dbReference type="Rhea" id="RHEA:15613"/>
        <dbReference type="ChEBI" id="CHEBI:15378"/>
        <dbReference type="ChEBI" id="CHEBI:57540"/>
        <dbReference type="ChEBI" id="CHEBI:57945"/>
        <dbReference type="ChEBI" id="CHEBI:58351"/>
        <dbReference type="ChEBI" id="CHEBI:58827"/>
        <dbReference type="EC" id="1.3.1.76"/>
    </reaction>
</comment>
<dbReference type="FunFam" id="3.30.950.10:FF:000001">
    <property type="entry name" value="Siroheme synthase"/>
    <property type="match status" value="1"/>
</dbReference>
<dbReference type="Pfam" id="PF13241">
    <property type="entry name" value="NAD_binding_7"/>
    <property type="match status" value="1"/>
</dbReference>
<dbReference type="FunFam" id="3.40.1010.10:FF:000001">
    <property type="entry name" value="Siroheme synthase"/>
    <property type="match status" value="1"/>
</dbReference>
<keyword evidence="3 15" id="KW-0169">Cobalamin biosynthesis</keyword>
<dbReference type="SUPFAM" id="SSF51735">
    <property type="entry name" value="NAD(P)-binding Rossmann-fold domains"/>
    <property type="match status" value="1"/>
</dbReference>
<dbReference type="InterPro" id="IPR003043">
    <property type="entry name" value="Uropor_MeTrfase_CS"/>
</dbReference>
<dbReference type="EC" id="4.99.1.4" evidence="15"/>
<protein>
    <recommendedName>
        <fullName evidence="15">Siroheme synthase</fullName>
    </recommendedName>
    <domain>
        <recommendedName>
            <fullName evidence="15">Uroporphyrinogen-III C-methyltransferase</fullName>
            <shortName evidence="15">Urogen III methylase</shortName>
            <ecNumber evidence="15">2.1.1.107</ecNumber>
        </recommendedName>
        <alternativeName>
            <fullName evidence="15">SUMT</fullName>
        </alternativeName>
        <alternativeName>
            <fullName evidence="15">Uroporphyrinogen III methylase</fullName>
            <shortName evidence="15">UROM</shortName>
        </alternativeName>
    </domain>
    <domain>
        <recommendedName>
            <fullName evidence="15">Precorrin-2 dehydrogenase</fullName>
            <ecNumber evidence="15">1.3.1.76</ecNumber>
        </recommendedName>
    </domain>
    <domain>
        <recommendedName>
            <fullName evidence="15">Sirohydrochlorin ferrochelatase</fullName>
            <ecNumber evidence="15">4.99.1.4</ecNumber>
        </recommendedName>
    </domain>
</protein>
<dbReference type="InterPro" id="IPR012409">
    <property type="entry name" value="Sirohaem_synth"/>
</dbReference>
<gene>
    <name evidence="15 20" type="primary">cysG</name>
    <name evidence="20" type="ORF">ABHF33_13590</name>
</gene>
<dbReference type="GO" id="GO:0051287">
    <property type="term" value="F:NAD binding"/>
    <property type="evidence" value="ECO:0007669"/>
    <property type="project" value="InterPro"/>
</dbReference>
<dbReference type="Pfam" id="PF00590">
    <property type="entry name" value="TP_methylase"/>
    <property type="match status" value="1"/>
</dbReference>
<dbReference type="GO" id="GO:0004851">
    <property type="term" value="F:uroporphyrin-III C-methyltransferase activity"/>
    <property type="evidence" value="ECO:0007669"/>
    <property type="project" value="UniProtKB-UniRule"/>
</dbReference>
<evidence type="ECO:0000256" key="4">
    <source>
        <dbReference type="ARBA" id="ARBA00022603"/>
    </source>
</evidence>
<comment type="function">
    <text evidence="15">Multifunctional enzyme that catalyzes the SAM-dependent methylations of uroporphyrinogen III at position C-2 and C-7 to form precorrin-2 via precorrin-1. Then it catalyzes the NAD-dependent ring dehydrogenation of precorrin-2 to yield sirohydrochlorin. Finally, it catalyzes the ferrochelation of sirohydrochlorin to yield siroheme.</text>
</comment>
<comment type="similarity">
    <text evidence="15">In the N-terminal section; belongs to the precorrin-2 dehydrogenase / sirohydrochlorin ferrochelatase family.</text>
</comment>
<evidence type="ECO:0000256" key="10">
    <source>
        <dbReference type="ARBA" id="ARBA00023244"/>
    </source>
</evidence>
<keyword evidence="9 15" id="KW-0456">Lyase</keyword>
<comment type="similarity">
    <text evidence="15">In the C-terminal section; belongs to the precorrin methyltransferase family.</text>
</comment>
<name>A0AAU7FF67_9NEIS</name>
<keyword evidence="10 15" id="KW-0627">Porphyrin biosynthesis</keyword>
<dbReference type="InterPro" id="IPR019478">
    <property type="entry name" value="Sirohaem_synthase_dimer_dom"/>
</dbReference>
<dbReference type="InterPro" id="IPR000878">
    <property type="entry name" value="4pyrrol_Mease"/>
</dbReference>
<dbReference type="PIRSF" id="PIRSF036426">
    <property type="entry name" value="Sirohaem_synth"/>
    <property type="match status" value="1"/>
</dbReference>
<feature type="binding site" evidence="15">
    <location>
        <position position="225"/>
    </location>
    <ligand>
        <name>S-adenosyl-L-methionine</name>
        <dbReference type="ChEBI" id="CHEBI:59789"/>
    </ligand>
</feature>
<comment type="pathway">
    <text evidence="1 15">Porphyrin-containing compound metabolism; siroheme biosynthesis; sirohydrochlorin from precorrin-2: step 1/1.</text>
</comment>
<comment type="pathway">
    <text evidence="15">Cofactor biosynthesis; adenosylcobalamin biosynthesis; sirohydrochlorin from precorrin-2: step 1/1.</text>
</comment>
<dbReference type="SUPFAM" id="SSF75615">
    <property type="entry name" value="Siroheme synthase middle domains-like"/>
    <property type="match status" value="1"/>
</dbReference>
<dbReference type="NCBIfam" id="TIGR01469">
    <property type="entry name" value="cobA_cysG_Cterm"/>
    <property type="match status" value="1"/>
</dbReference>
<dbReference type="PANTHER" id="PTHR45790:SF1">
    <property type="entry name" value="SIROHEME SYNTHASE"/>
    <property type="match status" value="1"/>
</dbReference>
<comment type="catalytic activity">
    <reaction evidence="15">
        <text>uroporphyrinogen III + 2 S-adenosyl-L-methionine = precorrin-2 + 2 S-adenosyl-L-homocysteine + H(+)</text>
        <dbReference type="Rhea" id="RHEA:32459"/>
        <dbReference type="ChEBI" id="CHEBI:15378"/>
        <dbReference type="ChEBI" id="CHEBI:57308"/>
        <dbReference type="ChEBI" id="CHEBI:57856"/>
        <dbReference type="ChEBI" id="CHEBI:58827"/>
        <dbReference type="ChEBI" id="CHEBI:59789"/>
        <dbReference type="EC" id="2.1.1.107"/>
    </reaction>
</comment>
<comment type="caution">
    <text evidence="15">Lacks conserved residue(s) required for the propagation of feature annotation.</text>
</comment>
<feature type="binding site" evidence="15">
    <location>
        <position position="306"/>
    </location>
    <ligand>
        <name>S-adenosyl-L-methionine</name>
        <dbReference type="ChEBI" id="CHEBI:59789"/>
    </ligand>
</feature>
<dbReference type="PANTHER" id="PTHR45790">
    <property type="entry name" value="SIROHEME SYNTHASE-RELATED"/>
    <property type="match status" value="1"/>
</dbReference>
<dbReference type="InterPro" id="IPR014776">
    <property type="entry name" value="4pyrrole_Mease_sub2"/>
</dbReference>
<accession>A0AAU7FF67</accession>
<dbReference type="Gene3D" id="1.10.8.210">
    <property type="entry name" value="Sirohaem synthase, dimerisation domain"/>
    <property type="match status" value="1"/>
</dbReference>
<dbReference type="InterPro" id="IPR050161">
    <property type="entry name" value="Siro_Cobalamin_biosynth"/>
</dbReference>
<feature type="binding site" evidence="15">
    <location>
        <begin position="22"/>
        <end position="23"/>
    </location>
    <ligand>
        <name>NAD(+)</name>
        <dbReference type="ChEBI" id="CHEBI:57540"/>
    </ligand>
</feature>
<comment type="pathway">
    <text evidence="12 15">Porphyrin-containing compound metabolism; siroheme biosynthesis; precorrin-2 from uroporphyrinogen III: step 1/1.</text>
</comment>
<dbReference type="GO" id="GO:0051266">
    <property type="term" value="F:sirohydrochlorin ferrochelatase activity"/>
    <property type="evidence" value="ECO:0007669"/>
    <property type="project" value="UniProtKB-EC"/>
</dbReference>
<dbReference type="KEGG" id="cmav:ABHF33_13590"/>